<name>A0A814RY21_ADIRI</name>
<evidence type="ECO:0000313" key="8">
    <source>
        <dbReference type="EMBL" id="CAF1139475.1"/>
    </source>
</evidence>
<keyword evidence="3 7" id="KW-0812">Transmembrane</keyword>
<feature type="transmembrane region" description="Helical" evidence="7">
    <location>
        <begin position="41"/>
        <end position="61"/>
    </location>
</feature>
<evidence type="ECO:0000256" key="4">
    <source>
        <dbReference type="ARBA" id="ARBA00022989"/>
    </source>
</evidence>
<evidence type="ECO:0000256" key="3">
    <source>
        <dbReference type="ARBA" id="ARBA00022692"/>
    </source>
</evidence>
<comment type="caution">
    <text evidence="8">The sequence shown here is derived from an EMBL/GenBank/DDBJ whole genome shotgun (WGS) entry which is preliminary data.</text>
</comment>
<proteinExistence type="inferred from homology"/>
<reference evidence="8" key="1">
    <citation type="submission" date="2021-02" db="EMBL/GenBank/DDBJ databases">
        <authorList>
            <person name="Nowell W R."/>
        </authorList>
    </citation>
    <scope>NUCLEOTIDE SEQUENCE</scope>
</reference>
<feature type="non-terminal residue" evidence="8">
    <location>
        <position position="155"/>
    </location>
</feature>
<dbReference type="AlphaFoldDB" id="A0A814RY21"/>
<evidence type="ECO:0000256" key="6">
    <source>
        <dbReference type="SAM" id="MobiDB-lite"/>
    </source>
</evidence>
<accession>A0A814RY21</accession>
<gene>
    <name evidence="8" type="ORF">XAT740_LOCUS20340</name>
</gene>
<sequence>MSNQPTSKDDQEEQKSKKPADTAFKQQRLPAWQPIITADTALPVFLIIGLLFIPIGIVLVVTSERVLEYDLDYTEGNCMSTTVRNTTCAAILQNGGSSCTCDIPINLDQPFTGKVYFYYGLVNYYQNHRRYVKSRDDNQLLGKTDAVSKDCQPFQ</sequence>
<dbReference type="GO" id="GO:0005886">
    <property type="term" value="C:plasma membrane"/>
    <property type="evidence" value="ECO:0007669"/>
    <property type="project" value="TreeGrafter"/>
</dbReference>
<dbReference type="PANTHER" id="PTHR10926">
    <property type="entry name" value="CELL CYCLE CONTROL PROTEIN 50"/>
    <property type="match status" value="1"/>
</dbReference>
<comment type="similarity">
    <text evidence="2">Belongs to the CDC50/LEM3 family.</text>
</comment>
<dbReference type="PANTHER" id="PTHR10926:SF0">
    <property type="entry name" value="CDC50, ISOFORM A"/>
    <property type="match status" value="1"/>
</dbReference>
<evidence type="ECO:0000313" key="9">
    <source>
        <dbReference type="Proteomes" id="UP000663828"/>
    </source>
</evidence>
<dbReference type="Pfam" id="PF03381">
    <property type="entry name" value="CDC50"/>
    <property type="match status" value="1"/>
</dbReference>
<evidence type="ECO:0000256" key="2">
    <source>
        <dbReference type="ARBA" id="ARBA00009457"/>
    </source>
</evidence>
<evidence type="ECO:0000256" key="7">
    <source>
        <dbReference type="SAM" id="Phobius"/>
    </source>
</evidence>
<keyword evidence="9" id="KW-1185">Reference proteome</keyword>
<comment type="subcellular location">
    <subcellularLocation>
        <location evidence="1">Membrane</location>
        <topology evidence="1">Multi-pass membrane protein</topology>
    </subcellularLocation>
</comment>
<evidence type="ECO:0000256" key="5">
    <source>
        <dbReference type="ARBA" id="ARBA00023136"/>
    </source>
</evidence>
<dbReference type="GO" id="GO:0005783">
    <property type="term" value="C:endoplasmic reticulum"/>
    <property type="evidence" value="ECO:0007669"/>
    <property type="project" value="TreeGrafter"/>
</dbReference>
<dbReference type="EMBL" id="CAJNOR010001417">
    <property type="protein sequence ID" value="CAF1139475.1"/>
    <property type="molecule type" value="Genomic_DNA"/>
</dbReference>
<feature type="compositionally biased region" description="Basic and acidic residues" evidence="6">
    <location>
        <begin position="7"/>
        <end position="20"/>
    </location>
</feature>
<keyword evidence="4 7" id="KW-1133">Transmembrane helix</keyword>
<keyword evidence="5 7" id="KW-0472">Membrane</keyword>
<dbReference type="Proteomes" id="UP000663828">
    <property type="component" value="Unassembled WGS sequence"/>
</dbReference>
<evidence type="ECO:0008006" key="10">
    <source>
        <dbReference type="Google" id="ProtNLM"/>
    </source>
</evidence>
<evidence type="ECO:0000256" key="1">
    <source>
        <dbReference type="ARBA" id="ARBA00004141"/>
    </source>
</evidence>
<organism evidence="8 9">
    <name type="scientific">Adineta ricciae</name>
    <name type="common">Rotifer</name>
    <dbReference type="NCBI Taxonomy" id="249248"/>
    <lineage>
        <taxon>Eukaryota</taxon>
        <taxon>Metazoa</taxon>
        <taxon>Spiralia</taxon>
        <taxon>Gnathifera</taxon>
        <taxon>Rotifera</taxon>
        <taxon>Eurotatoria</taxon>
        <taxon>Bdelloidea</taxon>
        <taxon>Adinetida</taxon>
        <taxon>Adinetidae</taxon>
        <taxon>Adineta</taxon>
    </lineage>
</organism>
<dbReference type="GO" id="GO:0005794">
    <property type="term" value="C:Golgi apparatus"/>
    <property type="evidence" value="ECO:0007669"/>
    <property type="project" value="TreeGrafter"/>
</dbReference>
<feature type="region of interest" description="Disordered" evidence="6">
    <location>
        <begin position="1"/>
        <end position="21"/>
    </location>
</feature>
<dbReference type="InterPro" id="IPR005045">
    <property type="entry name" value="CDC50/LEM3_fam"/>
</dbReference>
<protein>
    <recommendedName>
        <fullName evidence="10">Cell cycle control protein 50A</fullName>
    </recommendedName>
</protein>